<dbReference type="GO" id="GO:0120330">
    <property type="term" value="C:rixosome complex"/>
    <property type="evidence" value="ECO:0007669"/>
    <property type="project" value="TreeGrafter"/>
</dbReference>
<keyword evidence="6" id="KW-1185">Reference proteome</keyword>
<dbReference type="OrthoDB" id="756370at2759"/>
<dbReference type="PANTHER" id="PTHR18763:SF0">
    <property type="entry name" value="WD REPEAT-CONTAINING PROTEIN 18"/>
    <property type="match status" value="1"/>
</dbReference>
<dbReference type="SMART" id="SM00320">
    <property type="entry name" value="WD40"/>
    <property type="match status" value="5"/>
</dbReference>
<dbReference type="Pfam" id="PF00400">
    <property type="entry name" value="WD40"/>
    <property type="match status" value="3"/>
</dbReference>
<evidence type="ECO:0000256" key="1">
    <source>
        <dbReference type="ARBA" id="ARBA00022574"/>
    </source>
</evidence>
<dbReference type="EMBL" id="CAJNOM010000343">
    <property type="protein sequence ID" value="CAF1375639.1"/>
    <property type="molecule type" value="Genomic_DNA"/>
</dbReference>
<gene>
    <name evidence="4" type="ORF">BJG266_LOCUS3773</name>
    <name evidence="5" type="ORF">QVE165_LOCUS35358</name>
</gene>
<feature type="repeat" description="WD" evidence="3">
    <location>
        <begin position="125"/>
        <end position="166"/>
    </location>
</feature>
<proteinExistence type="predicted"/>
<dbReference type="Gene3D" id="2.130.10.10">
    <property type="entry name" value="YVTN repeat-like/Quinoprotein amine dehydrogenase"/>
    <property type="match status" value="2"/>
</dbReference>
<evidence type="ECO:0000313" key="7">
    <source>
        <dbReference type="Proteomes" id="UP000663877"/>
    </source>
</evidence>
<dbReference type="PROSITE" id="PS50294">
    <property type="entry name" value="WD_REPEATS_REGION"/>
    <property type="match status" value="2"/>
</dbReference>
<organism evidence="4 7">
    <name type="scientific">Adineta steineri</name>
    <dbReference type="NCBI Taxonomy" id="433720"/>
    <lineage>
        <taxon>Eukaryota</taxon>
        <taxon>Metazoa</taxon>
        <taxon>Spiralia</taxon>
        <taxon>Gnathifera</taxon>
        <taxon>Rotifera</taxon>
        <taxon>Eurotatoria</taxon>
        <taxon>Bdelloidea</taxon>
        <taxon>Adinetida</taxon>
        <taxon>Adinetidae</taxon>
        <taxon>Adineta</taxon>
    </lineage>
</organism>
<dbReference type="Proteomes" id="UP000663877">
    <property type="component" value="Unassembled WGS sequence"/>
</dbReference>
<protein>
    <submittedName>
        <fullName evidence="4">Uncharacterized protein</fullName>
    </submittedName>
</protein>
<dbReference type="InterPro" id="IPR001680">
    <property type="entry name" value="WD40_rpt"/>
</dbReference>
<feature type="repeat" description="WD" evidence="3">
    <location>
        <begin position="278"/>
        <end position="319"/>
    </location>
</feature>
<dbReference type="Proteomes" id="UP000663832">
    <property type="component" value="Unassembled WGS sequence"/>
</dbReference>
<dbReference type="InterPro" id="IPR020472">
    <property type="entry name" value="WD40_PAC1"/>
</dbReference>
<keyword evidence="2" id="KW-0677">Repeat</keyword>
<dbReference type="InterPro" id="IPR019775">
    <property type="entry name" value="WD40_repeat_CS"/>
</dbReference>
<dbReference type="GO" id="GO:0005656">
    <property type="term" value="C:nuclear pre-replicative complex"/>
    <property type="evidence" value="ECO:0007669"/>
    <property type="project" value="TreeGrafter"/>
</dbReference>
<evidence type="ECO:0000256" key="2">
    <source>
        <dbReference type="ARBA" id="ARBA00022737"/>
    </source>
</evidence>
<dbReference type="GO" id="GO:0006364">
    <property type="term" value="P:rRNA processing"/>
    <property type="evidence" value="ECO:0007669"/>
    <property type="project" value="TreeGrafter"/>
</dbReference>
<dbReference type="AlphaFoldDB" id="A0A813QWM6"/>
<dbReference type="PANTHER" id="PTHR18763">
    <property type="entry name" value="WD-REPEAT PROTEIN 18"/>
    <property type="match status" value="1"/>
</dbReference>
<dbReference type="SUPFAM" id="SSF50978">
    <property type="entry name" value="WD40 repeat-like"/>
    <property type="match status" value="1"/>
</dbReference>
<evidence type="ECO:0000256" key="3">
    <source>
        <dbReference type="PROSITE-ProRule" id="PRU00221"/>
    </source>
</evidence>
<dbReference type="GO" id="GO:0006261">
    <property type="term" value="P:DNA-templated DNA replication"/>
    <property type="evidence" value="ECO:0007669"/>
    <property type="project" value="TreeGrafter"/>
</dbReference>
<accession>A0A813QWM6</accession>
<sequence>MLSSKTTTTSQYQPTVLITTQHAHPWTISGFNGLNGNVLLTFKCDAPVVSHGLLCSRDHIYAAAIDRPSIYVWNLNSRNRDYKKMTVAGPISCMTFIRDSTVLACAIGNKIFLYKLDNGQHLITLSAHIRTINHLLFDEDQDCLISAGEDNLIHRWNIEDINLDRNIDVSPTKSFQGHTGPIHDVCQISIGKFHLILTASSDLSVRLWDIITGKCLCTFLFPNEIHSICTSSFATTIYCGTDVGTIFSVPLRTLTTQFGGFLHQNPTITIDSNNSKQFVHHQGSVVALRLSADEQILYSGSLDKDCVMWDLSSGQIRFKKSCSSSITNILLAKIDTDDVHDGSSISIPFSTFSNSSNEEVVAHTLAARNGSSQRPICSQDSIKFIPMPPVNGELDESVAMAAPTFAQMARLLLEQQMNSS</sequence>
<dbReference type="InterPro" id="IPR036322">
    <property type="entry name" value="WD40_repeat_dom_sf"/>
</dbReference>
<dbReference type="EMBL" id="CAJNOI010000009">
    <property type="protein sequence ID" value="CAF0774727.1"/>
    <property type="molecule type" value="Genomic_DNA"/>
</dbReference>
<evidence type="ECO:0000313" key="6">
    <source>
        <dbReference type="Proteomes" id="UP000663832"/>
    </source>
</evidence>
<dbReference type="InterPro" id="IPR015943">
    <property type="entry name" value="WD40/YVTN_repeat-like_dom_sf"/>
</dbReference>
<keyword evidence="1 3" id="KW-0853">WD repeat</keyword>
<dbReference type="PROSITE" id="PS50082">
    <property type="entry name" value="WD_REPEATS_2"/>
    <property type="match status" value="3"/>
</dbReference>
<reference evidence="4" key="1">
    <citation type="submission" date="2021-02" db="EMBL/GenBank/DDBJ databases">
        <authorList>
            <person name="Nowell W R."/>
        </authorList>
    </citation>
    <scope>NUCLEOTIDE SEQUENCE</scope>
</reference>
<dbReference type="PROSITE" id="PS00678">
    <property type="entry name" value="WD_REPEATS_1"/>
    <property type="match status" value="2"/>
</dbReference>
<evidence type="ECO:0000313" key="4">
    <source>
        <dbReference type="EMBL" id="CAF0774727.1"/>
    </source>
</evidence>
<dbReference type="PRINTS" id="PR00320">
    <property type="entry name" value="GPROTEINBRPT"/>
</dbReference>
<comment type="caution">
    <text evidence="4">The sequence shown here is derived from an EMBL/GenBank/DDBJ whole genome shotgun (WGS) entry which is preliminary data.</text>
</comment>
<feature type="repeat" description="WD" evidence="3">
    <location>
        <begin position="175"/>
        <end position="218"/>
    </location>
</feature>
<evidence type="ECO:0000313" key="5">
    <source>
        <dbReference type="EMBL" id="CAF1375639.1"/>
    </source>
</evidence>
<dbReference type="InterPro" id="IPR045227">
    <property type="entry name" value="WDR18/Ipi3/RID3"/>
</dbReference>
<name>A0A813QWM6_9BILA</name>